<evidence type="ECO:0000313" key="1">
    <source>
        <dbReference type="EMBL" id="JAD14517.1"/>
    </source>
</evidence>
<organism evidence="1">
    <name type="scientific">Arundo donax</name>
    <name type="common">Giant reed</name>
    <name type="synonym">Donax arundinaceus</name>
    <dbReference type="NCBI Taxonomy" id="35708"/>
    <lineage>
        <taxon>Eukaryota</taxon>
        <taxon>Viridiplantae</taxon>
        <taxon>Streptophyta</taxon>
        <taxon>Embryophyta</taxon>
        <taxon>Tracheophyta</taxon>
        <taxon>Spermatophyta</taxon>
        <taxon>Magnoliopsida</taxon>
        <taxon>Liliopsida</taxon>
        <taxon>Poales</taxon>
        <taxon>Poaceae</taxon>
        <taxon>PACMAD clade</taxon>
        <taxon>Arundinoideae</taxon>
        <taxon>Arundineae</taxon>
        <taxon>Arundo</taxon>
    </lineage>
</organism>
<reference evidence="1" key="2">
    <citation type="journal article" date="2015" name="Data Brief">
        <title>Shoot transcriptome of the giant reed, Arundo donax.</title>
        <authorList>
            <person name="Barrero R.A."/>
            <person name="Guerrero F.D."/>
            <person name="Moolhuijzen P."/>
            <person name="Goolsby J.A."/>
            <person name="Tidwell J."/>
            <person name="Bellgard S.E."/>
            <person name="Bellgard M.I."/>
        </authorList>
    </citation>
    <scope>NUCLEOTIDE SEQUENCE</scope>
    <source>
        <tissue evidence="1">Shoot tissue taken approximately 20 cm above the soil surface</tissue>
    </source>
</reference>
<proteinExistence type="predicted"/>
<reference evidence="1" key="1">
    <citation type="submission" date="2014-09" db="EMBL/GenBank/DDBJ databases">
        <authorList>
            <person name="Magalhaes I.L.F."/>
            <person name="Oliveira U."/>
            <person name="Santos F.R."/>
            <person name="Vidigal T.H.D.A."/>
            <person name="Brescovit A.D."/>
            <person name="Santos A.J."/>
        </authorList>
    </citation>
    <scope>NUCLEOTIDE SEQUENCE</scope>
    <source>
        <tissue evidence="1">Shoot tissue taken approximately 20 cm above the soil surface</tissue>
    </source>
</reference>
<dbReference type="AlphaFoldDB" id="A0A0A8XS21"/>
<protein>
    <submittedName>
        <fullName evidence="1">Uncharacterized protein</fullName>
    </submittedName>
</protein>
<sequence length="109" mass="12388">MQHILHLELDQNHTYIQVMKHLWCGKSRAKKHLNLLNPMDSPPVVRNAPPTSHYAQSIPSPSLLVPSMSMDICACPIFTVEPPSLYSLHERGKACSVRNQLLCRCFVIR</sequence>
<dbReference type="EMBL" id="GBRH01283378">
    <property type="protein sequence ID" value="JAD14517.1"/>
    <property type="molecule type" value="Transcribed_RNA"/>
</dbReference>
<accession>A0A0A8XS21</accession>
<name>A0A0A8XS21_ARUDO</name>